<evidence type="ECO:0000259" key="4">
    <source>
        <dbReference type="PROSITE" id="PS50893"/>
    </source>
</evidence>
<feature type="domain" description="ABC transporter" evidence="4">
    <location>
        <begin position="2"/>
        <end position="232"/>
    </location>
</feature>
<dbReference type="GO" id="GO:0016887">
    <property type="term" value="F:ATP hydrolysis activity"/>
    <property type="evidence" value="ECO:0007669"/>
    <property type="project" value="InterPro"/>
</dbReference>
<protein>
    <submittedName>
        <fullName evidence="5">ATP-binding cassette domain-containing protein</fullName>
    </submittedName>
</protein>
<dbReference type="PROSITE" id="PS50893">
    <property type="entry name" value="ABC_TRANSPORTER_2"/>
    <property type="match status" value="1"/>
</dbReference>
<gene>
    <name evidence="5" type="ORF">ENS41_02285</name>
</gene>
<comment type="caution">
    <text evidence="5">The sequence shown here is derived from an EMBL/GenBank/DDBJ whole genome shotgun (WGS) entry which is preliminary data.</text>
</comment>
<dbReference type="InterPro" id="IPR003439">
    <property type="entry name" value="ABC_transporter-like_ATP-bd"/>
</dbReference>
<dbReference type="GO" id="GO:0005524">
    <property type="term" value="F:ATP binding"/>
    <property type="evidence" value="ECO:0007669"/>
    <property type="project" value="UniProtKB-KW"/>
</dbReference>
<dbReference type="PANTHER" id="PTHR43023:SF3">
    <property type="entry name" value="PROTEIN TRIGALACTOSYLDIACYLGLYCEROL 3, CHLOROPLASTIC"/>
    <property type="match status" value="1"/>
</dbReference>
<reference evidence="5" key="1">
    <citation type="journal article" date="2020" name="mSystems">
        <title>Genome- and Community-Level Interaction Insights into Carbon Utilization and Element Cycling Functions of Hydrothermarchaeota in Hydrothermal Sediment.</title>
        <authorList>
            <person name="Zhou Z."/>
            <person name="Liu Y."/>
            <person name="Xu W."/>
            <person name="Pan J."/>
            <person name="Luo Z.H."/>
            <person name="Li M."/>
        </authorList>
    </citation>
    <scope>NUCLEOTIDE SEQUENCE [LARGE SCALE GENOMIC DNA]</scope>
    <source>
        <strain evidence="5">SpSt-488</strain>
    </source>
</reference>
<dbReference type="InterPro" id="IPR003593">
    <property type="entry name" value="AAA+_ATPase"/>
</dbReference>
<dbReference type="AlphaFoldDB" id="A0A7C4CAD6"/>
<dbReference type="SUPFAM" id="SSF52540">
    <property type="entry name" value="P-loop containing nucleoside triphosphate hydrolases"/>
    <property type="match status" value="1"/>
</dbReference>
<name>A0A7C4CAD6_UNCW3</name>
<dbReference type="EMBL" id="DSUT01000042">
    <property type="protein sequence ID" value="HGK27766.1"/>
    <property type="molecule type" value="Genomic_DNA"/>
</dbReference>
<keyword evidence="2" id="KW-0547">Nucleotide-binding</keyword>
<dbReference type="PANTHER" id="PTHR43023">
    <property type="entry name" value="PROTEIN TRIGALACTOSYLDIACYLGLYCEROL 3, CHLOROPLASTIC"/>
    <property type="match status" value="1"/>
</dbReference>
<sequence>MIEVRKVSKMLAGMAVLEDVDFVVPDSGGVVILGRTGAGKSVLLRVMAGLLAPDSGVVAFDGRLLEFGPLADNSEAMEQLGYVFQGGALFDWLSVVENVALPLMESRRTGRRKAVEAAQRVLWRVGLADAAGFRPRELSGGMTKLAAIARALVADPKYVFYDEPTAGLDPITRDRVCGLIRELRDTESRASVVVTHDLETVRRLGGQVFMLRRGRLLPVSDVRKEDYEPECA</sequence>
<accession>A0A7C4CAD6</accession>
<evidence type="ECO:0000256" key="1">
    <source>
        <dbReference type="ARBA" id="ARBA00022448"/>
    </source>
</evidence>
<dbReference type="Gene3D" id="3.40.50.300">
    <property type="entry name" value="P-loop containing nucleotide triphosphate hydrolases"/>
    <property type="match status" value="1"/>
</dbReference>
<dbReference type="SMART" id="SM00382">
    <property type="entry name" value="AAA"/>
    <property type="match status" value="1"/>
</dbReference>
<keyword evidence="3 5" id="KW-0067">ATP-binding</keyword>
<keyword evidence="1" id="KW-0813">Transport</keyword>
<evidence type="ECO:0000256" key="3">
    <source>
        <dbReference type="ARBA" id="ARBA00022840"/>
    </source>
</evidence>
<evidence type="ECO:0000313" key="5">
    <source>
        <dbReference type="EMBL" id="HGK27766.1"/>
    </source>
</evidence>
<organism evidence="5">
    <name type="scientific">candidate division WOR-3 bacterium</name>
    <dbReference type="NCBI Taxonomy" id="2052148"/>
    <lineage>
        <taxon>Bacteria</taxon>
        <taxon>Bacteria division WOR-3</taxon>
    </lineage>
</organism>
<evidence type="ECO:0000256" key="2">
    <source>
        <dbReference type="ARBA" id="ARBA00022741"/>
    </source>
</evidence>
<proteinExistence type="predicted"/>
<dbReference type="InterPro" id="IPR027417">
    <property type="entry name" value="P-loop_NTPase"/>
</dbReference>
<dbReference type="Pfam" id="PF00005">
    <property type="entry name" value="ABC_tran"/>
    <property type="match status" value="1"/>
</dbReference>